<keyword evidence="3" id="KW-1185">Reference proteome</keyword>
<dbReference type="OMA" id="VCHTISY"/>
<accession>W1P9W6</accession>
<dbReference type="eggNOG" id="ENOG502QU5J">
    <property type="taxonomic scope" value="Eukaryota"/>
</dbReference>
<dbReference type="PROSITE" id="PS51277">
    <property type="entry name" value="BURP"/>
    <property type="match status" value="1"/>
</dbReference>
<dbReference type="SMART" id="SM01045">
    <property type="entry name" value="BURP"/>
    <property type="match status" value="1"/>
</dbReference>
<reference evidence="3" key="1">
    <citation type="journal article" date="2013" name="Science">
        <title>The Amborella genome and the evolution of flowering plants.</title>
        <authorList>
            <consortium name="Amborella Genome Project"/>
        </authorList>
    </citation>
    <scope>NUCLEOTIDE SEQUENCE [LARGE SCALE GENOMIC DNA]</scope>
</reference>
<gene>
    <name evidence="2" type="ORF">AMTR_s00076p00180150</name>
</gene>
<dbReference type="PANTHER" id="PTHR31236">
    <property type="entry name" value="BURP DOMAIN PROTEIN USPL1-LIKE"/>
    <property type="match status" value="1"/>
</dbReference>
<organism evidence="2 3">
    <name type="scientific">Amborella trichopoda</name>
    <dbReference type="NCBI Taxonomy" id="13333"/>
    <lineage>
        <taxon>Eukaryota</taxon>
        <taxon>Viridiplantae</taxon>
        <taxon>Streptophyta</taxon>
        <taxon>Embryophyta</taxon>
        <taxon>Tracheophyta</taxon>
        <taxon>Spermatophyta</taxon>
        <taxon>Magnoliopsida</taxon>
        <taxon>Amborellales</taxon>
        <taxon>Amborellaceae</taxon>
        <taxon>Amborella</taxon>
    </lineage>
</organism>
<feature type="domain" description="BURP" evidence="1">
    <location>
        <begin position="1"/>
        <end position="131"/>
    </location>
</feature>
<evidence type="ECO:0000313" key="3">
    <source>
        <dbReference type="Proteomes" id="UP000017836"/>
    </source>
</evidence>
<evidence type="ECO:0000259" key="1">
    <source>
        <dbReference type="PROSITE" id="PS51277"/>
    </source>
</evidence>
<dbReference type="AlphaFoldDB" id="W1P9W6"/>
<dbReference type="Gramene" id="ERN04703">
    <property type="protein sequence ID" value="ERN04703"/>
    <property type="gene ID" value="AMTR_s00076p00180150"/>
</dbReference>
<dbReference type="Pfam" id="PF03181">
    <property type="entry name" value="BURP"/>
    <property type="match status" value="1"/>
</dbReference>
<dbReference type="InterPro" id="IPR044816">
    <property type="entry name" value="BURP"/>
</dbReference>
<protein>
    <recommendedName>
        <fullName evidence="1">BURP domain-containing protein</fullName>
    </recommendedName>
</protein>
<sequence>MHEFVLSIFGLEANLQVLATTMHNKGEMNPLVQAYIVQDIPVQMTLPSLVVCHTISYPYAVFYCHNVIKAKAFKAKLEGEDGNKVDAVAICHLDTSSWDPNHVSFKVLGSKPGVEPVFHFLPEDNLVWLTKSLEADM</sequence>
<name>W1P9W6_AMBTC</name>
<dbReference type="HOGENOM" id="CLU_011822_4_0_1"/>
<dbReference type="InterPro" id="IPR004873">
    <property type="entry name" value="BURP_dom"/>
</dbReference>
<evidence type="ECO:0000313" key="2">
    <source>
        <dbReference type="EMBL" id="ERN04703.1"/>
    </source>
</evidence>
<proteinExistence type="predicted"/>
<dbReference type="EMBL" id="KI394182">
    <property type="protein sequence ID" value="ERN04703.1"/>
    <property type="molecule type" value="Genomic_DNA"/>
</dbReference>
<dbReference type="PANTHER" id="PTHR31236:SF32">
    <property type="entry name" value="BURP DOMAIN PROTEIN USPL1-LIKE"/>
    <property type="match status" value="1"/>
</dbReference>
<dbReference type="Proteomes" id="UP000017836">
    <property type="component" value="Unassembled WGS sequence"/>
</dbReference>